<feature type="domain" description="Soluble ligand binding" evidence="4">
    <location>
        <begin position="104"/>
        <end position="153"/>
    </location>
</feature>
<dbReference type="AlphaFoldDB" id="A0A4P8HV25"/>
<protein>
    <submittedName>
        <fullName evidence="5">Polysaccharide export outer membrane protein</fullName>
    </submittedName>
    <submittedName>
        <fullName evidence="6">Polysaccharide export protein EpsE</fullName>
    </submittedName>
</protein>
<reference evidence="5 8" key="2">
    <citation type="submission" date="2020-08" db="EMBL/GenBank/DDBJ databases">
        <title>Genomic Encyclopedia of Type Strains, Phase III (KMG-III): the genomes of soil and plant-associated and newly described type strains.</title>
        <authorList>
            <person name="Whitman W."/>
        </authorList>
    </citation>
    <scope>NUCLEOTIDE SEQUENCE [LARGE SCALE GENOMIC DNA]</scope>
    <source>
        <strain evidence="5 8">CECT 7753</strain>
    </source>
</reference>
<accession>A0A4P8HV25</accession>
<evidence type="ECO:0000313" key="5">
    <source>
        <dbReference type="EMBL" id="MBB3223206.1"/>
    </source>
</evidence>
<evidence type="ECO:0000256" key="1">
    <source>
        <dbReference type="ARBA" id="ARBA00022729"/>
    </source>
</evidence>
<dbReference type="Gene3D" id="3.10.560.10">
    <property type="entry name" value="Outer membrane lipoprotein wza domain like"/>
    <property type="match status" value="2"/>
</dbReference>
<dbReference type="Pfam" id="PF10531">
    <property type="entry name" value="SLBB"/>
    <property type="match status" value="2"/>
</dbReference>
<name>A0A4P8HV25_9BURK</name>
<evidence type="ECO:0000256" key="2">
    <source>
        <dbReference type="SAM" id="SignalP"/>
    </source>
</evidence>
<reference evidence="6 7" key="1">
    <citation type="submission" date="2019-05" db="EMBL/GenBank/DDBJ databases">
        <title>Draft Genome Sequences of Six Type Strains of the Genus Massilia.</title>
        <authorList>
            <person name="Miess H."/>
            <person name="Frediansyhah A."/>
            <person name="Gross H."/>
        </authorList>
    </citation>
    <scope>NUCLEOTIDE SEQUENCE [LARGE SCALE GENOMIC DNA]</scope>
    <source>
        <strain evidence="6 7">DSMZ 26121</strain>
    </source>
</reference>
<gene>
    <name evidence="6" type="primary">epsE</name>
    <name evidence="6" type="ORF">FCL38_28145</name>
    <name evidence="5" type="ORF">FHS02_004049</name>
</gene>
<dbReference type="PANTHER" id="PTHR33619">
    <property type="entry name" value="POLYSACCHARIDE EXPORT PROTEIN GFCE-RELATED"/>
    <property type="match status" value="1"/>
</dbReference>
<dbReference type="InterPro" id="IPR003715">
    <property type="entry name" value="Poly_export_N"/>
</dbReference>
<keyword evidence="1 2" id="KW-0732">Signal</keyword>
<keyword evidence="7" id="KW-1185">Reference proteome</keyword>
<evidence type="ECO:0000313" key="6">
    <source>
        <dbReference type="EMBL" id="QCP13867.1"/>
    </source>
</evidence>
<dbReference type="EMBL" id="CP040017">
    <property type="protein sequence ID" value="QCP13867.1"/>
    <property type="molecule type" value="Genomic_DNA"/>
</dbReference>
<dbReference type="InterPro" id="IPR019554">
    <property type="entry name" value="Soluble_ligand-bd"/>
</dbReference>
<dbReference type="PANTHER" id="PTHR33619:SF3">
    <property type="entry name" value="POLYSACCHARIDE EXPORT PROTEIN GFCE-RELATED"/>
    <property type="match status" value="1"/>
</dbReference>
<dbReference type="GO" id="GO:0015159">
    <property type="term" value="F:polysaccharide transmembrane transporter activity"/>
    <property type="evidence" value="ECO:0007669"/>
    <property type="project" value="InterPro"/>
</dbReference>
<feature type="chain" id="PRO_5044607552" evidence="2">
    <location>
        <begin position="23"/>
        <end position="262"/>
    </location>
</feature>
<dbReference type="OrthoDB" id="9815244at2"/>
<dbReference type="Proteomes" id="UP000298763">
    <property type="component" value="Chromosome"/>
</dbReference>
<organism evidence="5 8">
    <name type="scientific">Pseudoduganella umbonata</name>
    <dbReference type="NCBI Taxonomy" id="864828"/>
    <lineage>
        <taxon>Bacteria</taxon>
        <taxon>Pseudomonadati</taxon>
        <taxon>Pseudomonadota</taxon>
        <taxon>Betaproteobacteria</taxon>
        <taxon>Burkholderiales</taxon>
        <taxon>Oxalobacteraceae</taxon>
        <taxon>Telluria group</taxon>
        <taxon>Pseudoduganella</taxon>
    </lineage>
</organism>
<evidence type="ECO:0000313" key="7">
    <source>
        <dbReference type="Proteomes" id="UP000298763"/>
    </source>
</evidence>
<dbReference type="NCBIfam" id="TIGR03028">
    <property type="entry name" value="EpsE"/>
    <property type="match status" value="1"/>
</dbReference>
<evidence type="ECO:0000259" key="4">
    <source>
        <dbReference type="Pfam" id="PF10531"/>
    </source>
</evidence>
<dbReference type="EMBL" id="JACHXS010000008">
    <property type="protein sequence ID" value="MBB3223206.1"/>
    <property type="molecule type" value="Genomic_DNA"/>
</dbReference>
<sequence>MKSLQKWMMGALLSLVMGWAGAADFTLGPGDIVKISVYGNPDLAIETRVSETGTITFPLVGQVDINGLNSAAAERKIAGLLESGGFLKKPQVNLVVSQIQSRQVSVLGQVNRPGRFPLEGKRSVMDLLALAGGFGPDGGDTISLIRKRDGQVTKTIIDVVEMVRTGELSKDLDLEANDILYAERSPRFYIYGEVQRPGAFRLERQMTVIQALAVGGGLSPRGTERGIRVKRRGADGKEQIVQVKHDDLLQVDDVVYVKESWF</sequence>
<dbReference type="Proteomes" id="UP000584325">
    <property type="component" value="Unassembled WGS sequence"/>
</dbReference>
<feature type="domain" description="Soluble ligand binding" evidence="4">
    <location>
        <begin position="188"/>
        <end position="239"/>
    </location>
</feature>
<dbReference type="InterPro" id="IPR049712">
    <property type="entry name" value="Poly_export"/>
</dbReference>
<dbReference type="RefSeq" id="WP_137316645.1">
    <property type="nucleotide sequence ID" value="NZ_CP040017.1"/>
</dbReference>
<feature type="domain" description="Polysaccharide export protein N-terminal" evidence="3">
    <location>
        <begin position="23"/>
        <end position="96"/>
    </location>
</feature>
<feature type="signal peptide" evidence="2">
    <location>
        <begin position="1"/>
        <end position="22"/>
    </location>
</feature>
<proteinExistence type="predicted"/>
<dbReference type="InterPro" id="IPR017478">
    <property type="entry name" value="Polysacc_export_EpsE"/>
</dbReference>
<evidence type="ECO:0000259" key="3">
    <source>
        <dbReference type="Pfam" id="PF02563"/>
    </source>
</evidence>
<evidence type="ECO:0000313" key="8">
    <source>
        <dbReference type="Proteomes" id="UP000584325"/>
    </source>
</evidence>
<dbReference type="Pfam" id="PF02563">
    <property type="entry name" value="Poly_export"/>
    <property type="match status" value="1"/>
</dbReference>